<organism evidence="3 4">
    <name type="scientific">Peromyscus maniculatus bairdii</name>
    <name type="common">Prairie deer mouse</name>
    <dbReference type="NCBI Taxonomy" id="230844"/>
    <lineage>
        <taxon>Eukaryota</taxon>
        <taxon>Metazoa</taxon>
        <taxon>Chordata</taxon>
        <taxon>Craniata</taxon>
        <taxon>Vertebrata</taxon>
        <taxon>Euteleostomi</taxon>
        <taxon>Mammalia</taxon>
        <taxon>Eutheria</taxon>
        <taxon>Euarchontoglires</taxon>
        <taxon>Glires</taxon>
        <taxon>Rodentia</taxon>
        <taxon>Myomorpha</taxon>
        <taxon>Muroidea</taxon>
        <taxon>Cricetidae</taxon>
        <taxon>Neotominae</taxon>
        <taxon>Peromyscus</taxon>
    </lineage>
</organism>
<dbReference type="Gene3D" id="3.40.33.10">
    <property type="entry name" value="CAP"/>
    <property type="match status" value="1"/>
</dbReference>
<reference evidence="3" key="2">
    <citation type="submission" date="2025-08" db="UniProtKB">
        <authorList>
            <consortium name="Ensembl"/>
        </authorList>
    </citation>
    <scope>IDENTIFICATION</scope>
</reference>
<protein>
    <recommendedName>
        <fullName evidence="2">SCP domain-containing protein</fullName>
    </recommendedName>
</protein>
<sequence length="266" mass="30815">MCLITSLIPSALLRTPCTKHLNADLFSLLCFLDMMLFLLLFLAAVLSPSLLQDDYENMEIEHLQTTKKSVQEDIVKKHNQLRRMVFPPGSDLLKMKWDLHGEWRAQMWADKCIFEKSPVEFRDMDLHCGENIFVSEYPLSWSCVIQSWYDKSIDYRFGSNILPDEYNVSEVIHHTRIVWNSSYTIACGVSKCPDKPLKFMYVCRYCPLSWPSNSVAAQLCTSSCHHLDVPLLQNPCSFIDWIPRAQPGSWPWISASAFINHWTKTL</sequence>
<dbReference type="SMART" id="SM00198">
    <property type="entry name" value="SCP"/>
    <property type="match status" value="1"/>
</dbReference>
<dbReference type="GeneTree" id="ENSGT00940000156439"/>
<dbReference type="Ensembl" id="ENSPEMT00000042072.1">
    <property type="protein sequence ID" value="ENSPEMP00000030993.1"/>
    <property type="gene ID" value="ENSPEMG00000029990.1"/>
</dbReference>
<dbReference type="PANTHER" id="PTHR10334">
    <property type="entry name" value="CYSTEINE-RICH SECRETORY PROTEIN-RELATED"/>
    <property type="match status" value="1"/>
</dbReference>
<feature type="domain" description="SCP" evidence="2">
    <location>
        <begin position="69"/>
        <end position="216"/>
    </location>
</feature>
<name>A0A8C8UF73_PERMB</name>
<dbReference type="InterPro" id="IPR035940">
    <property type="entry name" value="CAP_sf"/>
</dbReference>
<keyword evidence="1" id="KW-0472">Membrane</keyword>
<dbReference type="AlphaFoldDB" id="A0A8C8UF73"/>
<keyword evidence="4" id="KW-1185">Reference proteome</keyword>
<dbReference type="Proteomes" id="UP000694547">
    <property type="component" value="Chromosome 21"/>
</dbReference>
<keyword evidence="1" id="KW-1133">Transmembrane helix</keyword>
<evidence type="ECO:0000256" key="1">
    <source>
        <dbReference type="SAM" id="Phobius"/>
    </source>
</evidence>
<dbReference type="PRINTS" id="PR00837">
    <property type="entry name" value="V5TPXLIKE"/>
</dbReference>
<reference evidence="3 4" key="1">
    <citation type="submission" date="2018-10" db="EMBL/GenBank/DDBJ databases">
        <title>Improved assembly of the deer mouse Peromyscus maniculatus genome.</title>
        <authorList>
            <person name="Lassance J.-M."/>
            <person name="Hoekstra H.E."/>
        </authorList>
    </citation>
    <scope>NUCLEOTIDE SEQUENCE [LARGE SCALE GENOMIC DNA]</scope>
</reference>
<dbReference type="Pfam" id="PF00188">
    <property type="entry name" value="CAP"/>
    <property type="match status" value="1"/>
</dbReference>
<dbReference type="InterPro" id="IPR001283">
    <property type="entry name" value="CRISP-related"/>
</dbReference>
<evidence type="ECO:0000313" key="3">
    <source>
        <dbReference type="Ensembl" id="ENSPEMP00000030993.1"/>
    </source>
</evidence>
<evidence type="ECO:0000313" key="4">
    <source>
        <dbReference type="Proteomes" id="UP000694547"/>
    </source>
</evidence>
<dbReference type="InterPro" id="IPR014044">
    <property type="entry name" value="CAP_dom"/>
</dbReference>
<dbReference type="SUPFAM" id="SSF55797">
    <property type="entry name" value="PR-1-like"/>
    <property type="match status" value="1"/>
</dbReference>
<accession>A0A8C8UF73</accession>
<proteinExistence type="predicted"/>
<feature type="transmembrane region" description="Helical" evidence="1">
    <location>
        <begin position="25"/>
        <end position="46"/>
    </location>
</feature>
<evidence type="ECO:0000259" key="2">
    <source>
        <dbReference type="SMART" id="SM00198"/>
    </source>
</evidence>
<reference evidence="3" key="3">
    <citation type="submission" date="2025-09" db="UniProtKB">
        <authorList>
            <consortium name="Ensembl"/>
        </authorList>
    </citation>
    <scope>IDENTIFICATION</scope>
</reference>
<keyword evidence="1" id="KW-0812">Transmembrane</keyword>